<dbReference type="Gene3D" id="3.40.50.2000">
    <property type="entry name" value="Glycogen Phosphorylase B"/>
    <property type="match status" value="3"/>
</dbReference>
<dbReference type="InterPro" id="IPR007235">
    <property type="entry name" value="Glyco_trans_28_C"/>
</dbReference>
<keyword evidence="8 10" id="KW-0131">Cell cycle</keyword>
<dbReference type="GO" id="GO:0050511">
    <property type="term" value="F:undecaprenyldiphospho-muramoylpentapeptide beta-N-acetylglucosaminyltransferase activity"/>
    <property type="evidence" value="ECO:0007669"/>
    <property type="project" value="UniProtKB-UniRule"/>
</dbReference>
<dbReference type="GO" id="GO:0051301">
    <property type="term" value="P:cell division"/>
    <property type="evidence" value="ECO:0007669"/>
    <property type="project" value="UniProtKB-KW"/>
</dbReference>
<reference evidence="13 14" key="1">
    <citation type="submission" date="2014-03" db="EMBL/GenBank/DDBJ databases">
        <title>Genomics of Bifidobacteria.</title>
        <authorList>
            <person name="Ventura M."/>
            <person name="Milani C."/>
            <person name="Lugli G.A."/>
        </authorList>
    </citation>
    <scope>NUCLEOTIDE SEQUENCE [LARGE SCALE GENOMIC DNA]</scope>
    <source>
        <strain evidence="13 14">DSM 21395</strain>
    </source>
</reference>
<evidence type="ECO:0000256" key="2">
    <source>
        <dbReference type="ARBA" id="ARBA00022618"/>
    </source>
</evidence>
<feature type="binding site" evidence="10">
    <location>
        <position position="358"/>
    </location>
    <ligand>
        <name>UDP-N-acetyl-alpha-D-glucosamine</name>
        <dbReference type="ChEBI" id="CHEBI:57705"/>
    </ligand>
</feature>
<feature type="domain" description="Glycosyl transferase family 28 C-terminal" evidence="12">
    <location>
        <begin position="307"/>
        <end position="415"/>
    </location>
</feature>
<dbReference type="PANTHER" id="PTHR21015">
    <property type="entry name" value="UDP-N-ACETYLGLUCOSAMINE--N-ACETYLMURAMYL-(PENTAPEPTIDE) PYROPHOSPHORYL-UNDECAPRENOL N-ACETYLGLUCOSAMINE TRANSFERASE 1"/>
    <property type="match status" value="1"/>
</dbReference>
<dbReference type="STRING" id="1437603.GCA_000771525_00259"/>
<dbReference type="Pfam" id="PF04101">
    <property type="entry name" value="Glyco_tran_28_C"/>
    <property type="match status" value="2"/>
</dbReference>
<dbReference type="InterPro" id="IPR004276">
    <property type="entry name" value="GlycoTrans_28_N"/>
</dbReference>
<evidence type="ECO:0000256" key="6">
    <source>
        <dbReference type="ARBA" id="ARBA00022984"/>
    </source>
</evidence>
<dbReference type="AlphaFoldDB" id="A0A087C1E3"/>
<evidence type="ECO:0000256" key="3">
    <source>
        <dbReference type="ARBA" id="ARBA00022676"/>
    </source>
</evidence>
<dbReference type="CDD" id="cd03785">
    <property type="entry name" value="GT28_MurG"/>
    <property type="match status" value="1"/>
</dbReference>
<accession>A0A087C1E3</accession>
<evidence type="ECO:0000313" key="13">
    <source>
        <dbReference type="EMBL" id="KFI77093.1"/>
    </source>
</evidence>
<keyword evidence="5 10" id="KW-0133">Cell shape</keyword>
<proteinExistence type="inferred from homology"/>
<keyword evidence="14" id="KW-1185">Reference proteome</keyword>
<evidence type="ECO:0000256" key="7">
    <source>
        <dbReference type="ARBA" id="ARBA00023136"/>
    </source>
</evidence>
<keyword evidence="7 10" id="KW-0472">Membrane</keyword>
<keyword evidence="4 10" id="KW-0808">Transferase</keyword>
<dbReference type="Pfam" id="PF03033">
    <property type="entry name" value="Glyco_transf_28"/>
    <property type="match status" value="1"/>
</dbReference>
<feature type="binding site" evidence="10">
    <location>
        <begin position="17"/>
        <end position="19"/>
    </location>
    <ligand>
        <name>UDP-N-acetyl-alpha-D-glucosamine</name>
        <dbReference type="ChEBI" id="CHEBI:57705"/>
    </ligand>
</feature>
<keyword evidence="6 10" id="KW-0573">Peptidoglycan synthesis</keyword>
<dbReference type="GO" id="GO:0005886">
    <property type="term" value="C:plasma membrane"/>
    <property type="evidence" value="ECO:0007669"/>
    <property type="project" value="UniProtKB-SubCell"/>
</dbReference>
<dbReference type="Proteomes" id="UP000029082">
    <property type="component" value="Unassembled WGS sequence"/>
</dbReference>
<comment type="catalytic activity">
    <reaction evidence="10">
        <text>di-trans,octa-cis-undecaprenyl diphospho-N-acetyl-alpha-D-muramoyl-L-alanyl-D-glutamyl-meso-2,6-diaminopimeloyl-D-alanyl-D-alanine + UDP-N-acetyl-alpha-D-glucosamine = di-trans,octa-cis-undecaprenyl diphospho-[N-acetyl-alpha-D-glucosaminyl-(1-&gt;4)]-N-acetyl-alpha-D-muramoyl-L-alanyl-D-glutamyl-meso-2,6-diaminopimeloyl-D-alanyl-D-alanine + UDP + H(+)</text>
        <dbReference type="Rhea" id="RHEA:31227"/>
        <dbReference type="ChEBI" id="CHEBI:15378"/>
        <dbReference type="ChEBI" id="CHEBI:57705"/>
        <dbReference type="ChEBI" id="CHEBI:58223"/>
        <dbReference type="ChEBI" id="CHEBI:61387"/>
        <dbReference type="ChEBI" id="CHEBI:61388"/>
        <dbReference type="EC" id="2.4.1.227"/>
    </reaction>
</comment>
<dbReference type="GO" id="GO:0008360">
    <property type="term" value="P:regulation of cell shape"/>
    <property type="evidence" value="ECO:0007669"/>
    <property type="project" value="UniProtKB-KW"/>
</dbReference>
<comment type="similarity">
    <text evidence="10">Belongs to the glycosyltransferase 28 family. MurG subfamily.</text>
</comment>
<protein>
    <recommendedName>
        <fullName evidence="10">UDP-N-acetylglucosamine--N-acetylmuramyl-(pentapeptide) pyrophosphoryl-undecaprenol N-acetylglucosamine transferase</fullName>
        <ecNumber evidence="10">2.4.1.227</ecNumber>
    </recommendedName>
    <alternativeName>
        <fullName evidence="10">Undecaprenyl-PP-MurNAc-pentapeptide-UDPGlcNAc GlcNAc transferase</fullName>
    </alternativeName>
</protein>
<comment type="caution">
    <text evidence="10">Lacks conserved residue(s) required for the propagation of feature annotation.</text>
</comment>
<feature type="binding site" evidence="10">
    <location>
        <position position="131"/>
    </location>
    <ligand>
        <name>UDP-N-acetyl-alpha-D-glucosamine</name>
        <dbReference type="ChEBI" id="CHEBI:57705"/>
    </ligand>
</feature>
<evidence type="ECO:0000259" key="12">
    <source>
        <dbReference type="Pfam" id="PF04101"/>
    </source>
</evidence>
<dbReference type="GO" id="GO:0071555">
    <property type="term" value="P:cell wall organization"/>
    <property type="evidence" value="ECO:0007669"/>
    <property type="project" value="UniProtKB-KW"/>
</dbReference>
<comment type="pathway">
    <text evidence="10">Cell wall biogenesis; peptidoglycan biosynthesis.</text>
</comment>
<feature type="binding site" evidence="10">
    <location>
        <position position="173"/>
    </location>
    <ligand>
        <name>UDP-N-acetyl-alpha-D-glucosamine</name>
        <dbReference type="ChEBI" id="CHEBI:57705"/>
    </ligand>
</feature>
<gene>
    <name evidence="10" type="primary">murG</name>
    <name evidence="13" type="ORF">BMON_0653</name>
</gene>
<dbReference type="eggNOG" id="COG0707">
    <property type="taxonomic scope" value="Bacteria"/>
</dbReference>
<feature type="binding site" evidence="10">
    <location>
        <position position="213"/>
    </location>
    <ligand>
        <name>UDP-N-acetyl-alpha-D-glucosamine</name>
        <dbReference type="ChEBI" id="CHEBI:57705"/>
    </ligand>
</feature>
<evidence type="ECO:0000256" key="10">
    <source>
        <dbReference type="HAMAP-Rule" id="MF_00033"/>
    </source>
</evidence>
<dbReference type="GO" id="GO:0051991">
    <property type="term" value="F:UDP-N-acetyl-D-glucosamine:N-acetylmuramoyl-L-alanyl-D-glutamyl-meso-2,6-diaminopimelyl-D-alanyl-D-alanine-diphosphoundecaprenol 4-beta-N-acetylglucosaminlytransferase activity"/>
    <property type="evidence" value="ECO:0007669"/>
    <property type="project" value="RHEA"/>
</dbReference>
<evidence type="ECO:0000256" key="8">
    <source>
        <dbReference type="ARBA" id="ARBA00023306"/>
    </source>
</evidence>
<evidence type="ECO:0000256" key="1">
    <source>
        <dbReference type="ARBA" id="ARBA00022475"/>
    </source>
</evidence>
<dbReference type="UniPathway" id="UPA00219"/>
<comment type="function">
    <text evidence="10">Cell wall formation. Catalyzes the transfer of a GlcNAc subunit on undecaprenyl-pyrophosphoryl-MurNAc-pentapeptide (lipid intermediate I) to form undecaprenyl-pyrophosphoryl-MurNAc-(pentapeptide)GlcNAc (lipid intermediate II).</text>
</comment>
<evidence type="ECO:0000256" key="9">
    <source>
        <dbReference type="ARBA" id="ARBA00023316"/>
    </source>
</evidence>
<comment type="subcellular location">
    <subcellularLocation>
        <location evidence="10">Cell membrane</location>
        <topology evidence="10">Peripheral membrane protein</topology>
        <orientation evidence="10">Cytoplasmic side</orientation>
    </subcellularLocation>
</comment>
<dbReference type="GO" id="GO:0009252">
    <property type="term" value="P:peptidoglycan biosynthetic process"/>
    <property type="evidence" value="ECO:0007669"/>
    <property type="project" value="UniProtKB-UniRule"/>
</dbReference>
<evidence type="ECO:0000313" key="14">
    <source>
        <dbReference type="Proteomes" id="UP000029082"/>
    </source>
</evidence>
<dbReference type="EMBL" id="JGZE01000010">
    <property type="protein sequence ID" value="KFI77093.1"/>
    <property type="molecule type" value="Genomic_DNA"/>
</dbReference>
<dbReference type="GO" id="GO:0005975">
    <property type="term" value="P:carbohydrate metabolic process"/>
    <property type="evidence" value="ECO:0007669"/>
    <property type="project" value="InterPro"/>
</dbReference>
<keyword evidence="2 10" id="KW-0132">Cell division</keyword>
<name>A0A087C1E3_9BIFI</name>
<dbReference type="HAMAP" id="MF_00033">
    <property type="entry name" value="MurG"/>
    <property type="match status" value="1"/>
</dbReference>
<keyword evidence="1 10" id="KW-1003">Cell membrane</keyword>
<keyword evidence="3 10" id="KW-0328">Glycosyltransferase</keyword>
<comment type="caution">
    <text evidence="13">The sequence shown here is derived from an EMBL/GenBank/DDBJ whole genome shotgun (WGS) entry which is preliminary data.</text>
</comment>
<dbReference type="InterPro" id="IPR006009">
    <property type="entry name" value="GlcNAc_MurG"/>
</dbReference>
<feature type="domain" description="Glycosyl transferase family 28 C-terminal" evidence="12">
    <location>
        <begin position="206"/>
        <end position="250"/>
    </location>
</feature>
<evidence type="ECO:0000256" key="4">
    <source>
        <dbReference type="ARBA" id="ARBA00022679"/>
    </source>
</evidence>
<feature type="domain" description="Glycosyltransferase family 28 N-terminal" evidence="11">
    <location>
        <begin position="10"/>
        <end position="148"/>
    </location>
</feature>
<evidence type="ECO:0000259" key="11">
    <source>
        <dbReference type="Pfam" id="PF03033"/>
    </source>
</evidence>
<dbReference type="PANTHER" id="PTHR21015:SF22">
    <property type="entry name" value="GLYCOSYLTRANSFERASE"/>
    <property type="match status" value="1"/>
</dbReference>
<sequence>MTMHTETIHIVLAGGGTAGHVNPLLAVADAIRAIEPQSQISVIGTSVGLERDLVPQAGYELDTIAKVPFPRRPNAAALRFPRDWHRETRKVRDILRRRQAKVVAGFGGYASAPVYSCAHRLGLPVVIHEQNARSGMANRLGSRWATFIGTAYDGTGLKTGRGGEIKRVGLPLRPQIAALCASLERDRGETRRACAARLGLDPERPIVVVTGGSLGAANLNRAVAGAAAQLLPHTQIVHLTGRGKLDEVRDLVSSAVGPQALSDLHVGEAGESVVVNSAGTASTARTASTAVATGDAGTTPASAHDGDYRVAEYLERIDLAFGCADLVICRSGAGSVSELAALGLPAVYVPLPIGNGEQRFNAQPVVDAGGGLMVDDHDFSTSWVREHVAGLLADHARLDAMGRAAWGYGIRDAAEVMARRVLAIARSAASPRA</sequence>
<evidence type="ECO:0000256" key="5">
    <source>
        <dbReference type="ARBA" id="ARBA00022960"/>
    </source>
</evidence>
<dbReference type="EC" id="2.4.1.227" evidence="10"/>
<organism evidence="13 14">
    <name type="scientific">Bifidobacterium mongoliense DSM 21395</name>
    <dbReference type="NCBI Taxonomy" id="1437603"/>
    <lineage>
        <taxon>Bacteria</taxon>
        <taxon>Bacillati</taxon>
        <taxon>Actinomycetota</taxon>
        <taxon>Actinomycetes</taxon>
        <taxon>Bifidobacteriales</taxon>
        <taxon>Bifidobacteriaceae</taxon>
        <taxon>Bifidobacterium</taxon>
    </lineage>
</organism>
<keyword evidence="9 10" id="KW-0961">Cell wall biogenesis/degradation</keyword>
<dbReference type="SUPFAM" id="SSF53756">
    <property type="entry name" value="UDP-Glycosyltransferase/glycogen phosphorylase"/>
    <property type="match status" value="2"/>
</dbReference>